<dbReference type="InterPro" id="IPR001087">
    <property type="entry name" value="GDSL"/>
</dbReference>
<evidence type="ECO:0000313" key="4">
    <source>
        <dbReference type="Proteomes" id="UP000813824"/>
    </source>
</evidence>
<evidence type="ECO:0000313" key="3">
    <source>
        <dbReference type="EMBL" id="KAH8104685.1"/>
    </source>
</evidence>
<dbReference type="InterPro" id="IPR051058">
    <property type="entry name" value="GDSL_Est/Lipase"/>
</dbReference>
<protein>
    <recommendedName>
        <fullName evidence="5">Carbohydrate esterase family 16 protein</fullName>
    </recommendedName>
</protein>
<dbReference type="PANTHER" id="PTHR45648">
    <property type="entry name" value="GDSL LIPASE/ACYLHYDROLASE FAMILY PROTEIN (AFU_ORTHOLOGUE AFUA_4G14700)"/>
    <property type="match status" value="1"/>
</dbReference>
<name>A0A8K0XSW2_9AGAR</name>
<dbReference type="InterPro" id="IPR036514">
    <property type="entry name" value="SGNH_hydro_sf"/>
</dbReference>
<dbReference type="GO" id="GO:0016788">
    <property type="term" value="F:hydrolase activity, acting on ester bonds"/>
    <property type="evidence" value="ECO:0007669"/>
    <property type="project" value="InterPro"/>
</dbReference>
<keyword evidence="4" id="KW-1185">Reference proteome</keyword>
<organism evidence="3 4">
    <name type="scientific">Cristinia sonorae</name>
    <dbReference type="NCBI Taxonomy" id="1940300"/>
    <lineage>
        <taxon>Eukaryota</taxon>
        <taxon>Fungi</taxon>
        <taxon>Dikarya</taxon>
        <taxon>Basidiomycota</taxon>
        <taxon>Agaricomycotina</taxon>
        <taxon>Agaricomycetes</taxon>
        <taxon>Agaricomycetidae</taxon>
        <taxon>Agaricales</taxon>
        <taxon>Pleurotineae</taxon>
        <taxon>Stephanosporaceae</taxon>
        <taxon>Cristinia</taxon>
    </lineage>
</organism>
<sequence length="321" mass="36478">MHLLSAIATLLPLITQGFASVTTARQPHFNWHETRYVYAFGDSYTYIQGTEGRTNFSFIGDAFNFSFTPRELLSNEIVPKFTSSDGSNWIEFLTGCMSGRPSRCRRQLWNFAFAGADIDSNLLPLHHDYTIPLTDEVKQWATYAADILPRPARETLTAWWIGINDTGDSFGNTTITDRDAFWDAEMDSYFGAVEKAYSRGLRGTYLFINVPPGHRAPARVNDPTGQALLKQNINQYNSKLAKRVQQFRAKHQDMTVLTFDSYTWFNGVLDNASRYGFKNTTGFCQCKDPSFFWFNSGHPTEHVHKLLAQAIEAQLLKASHH</sequence>
<keyword evidence="2" id="KW-0732">Signal</keyword>
<evidence type="ECO:0000256" key="2">
    <source>
        <dbReference type="SAM" id="SignalP"/>
    </source>
</evidence>
<dbReference type="EMBL" id="JAEVFJ010000005">
    <property type="protein sequence ID" value="KAH8104685.1"/>
    <property type="molecule type" value="Genomic_DNA"/>
</dbReference>
<dbReference type="OrthoDB" id="1600564at2759"/>
<reference evidence="3" key="1">
    <citation type="journal article" date="2021" name="New Phytol.">
        <title>Evolutionary innovations through gain and loss of genes in the ectomycorrhizal Boletales.</title>
        <authorList>
            <person name="Wu G."/>
            <person name="Miyauchi S."/>
            <person name="Morin E."/>
            <person name="Kuo A."/>
            <person name="Drula E."/>
            <person name="Varga T."/>
            <person name="Kohler A."/>
            <person name="Feng B."/>
            <person name="Cao Y."/>
            <person name="Lipzen A."/>
            <person name="Daum C."/>
            <person name="Hundley H."/>
            <person name="Pangilinan J."/>
            <person name="Johnson J."/>
            <person name="Barry K."/>
            <person name="LaButti K."/>
            <person name="Ng V."/>
            <person name="Ahrendt S."/>
            <person name="Min B."/>
            <person name="Choi I.G."/>
            <person name="Park H."/>
            <person name="Plett J.M."/>
            <person name="Magnuson J."/>
            <person name="Spatafora J.W."/>
            <person name="Nagy L.G."/>
            <person name="Henrissat B."/>
            <person name="Grigoriev I.V."/>
            <person name="Yang Z.L."/>
            <person name="Xu J."/>
            <person name="Martin F.M."/>
        </authorList>
    </citation>
    <scope>NUCLEOTIDE SEQUENCE</scope>
    <source>
        <strain evidence="3">KKN 215</strain>
    </source>
</reference>
<comment type="caution">
    <text evidence="3">The sequence shown here is derived from an EMBL/GenBank/DDBJ whole genome shotgun (WGS) entry which is preliminary data.</text>
</comment>
<gene>
    <name evidence="3" type="ORF">BXZ70DRAFT_1005195</name>
</gene>
<dbReference type="SUPFAM" id="SSF52266">
    <property type="entry name" value="SGNH hydrolase"/>
    <property type="match status" value="1"/>
</dbReference>
<dbReference type="Gene3D" id="3.40.50.1110">
    <property type="entry name" value="SGNH hydrolase"/>
    <property type="match status" value="1"/>
</dbReference>
<proteinExistence type="predicted"/>
<dbReference type="CDD" id="cd01846">
    <property type="entry name" value="fatty_acyltransferase_like"/>
    <property type="match status" value="1"/>
</dbReference>
<dbReference type="Proteomes" id="UP000813824">
    <property type="component" value="Unassembled WGS sequence"/>
</dbReference>
<accession>A0A8K0XSW2</accession>
<feature type="chain" id="PRO_5035418232" description="Carbohydrate esterase family 16 protein" evidence="2">
    <location>
        <begin position="20"/>
        <end position="321"/>
    </location>
</feature>
<evidence type="ECO:0008006" key="5">
    <source>
        <dbReference type="Google" id="ProtNLM"/>
    </source>
</evidence>
<dbReference type="Pfam" id="PF00657">
    <property type="entry name" value="Lipase_GDSL"/>
    <property type="match status" value="1"/>
</dbReference>
<feature type="signal peptide" evidence="2">
    <location>
        <begin position="1"/>
        <end position="19"/>
    </location>
</feature>
<dbReference type="AlphaFoldDB" id="A0A8K0XSW2"/>
<evidence type="ECO:0000256" key="1">
    <source>
        <dbReference type="ARBA" id="ARBA00022801"/>
    </source>
</evidence>
<dbReference type="PANTHER" id="PTHR45648:SF85">
    <property type="entry name" value="A, PUTATIVE (AFU_ORTHOLOGUE AFUA_2G10760)-RELATED"/>
    <property type="match status" value="1"/>
</dbReference>
<keyword evidence="1" id="KW-0378">Hydrolase</keyword>